<sequence length="82" mass="9260">MQLINRPVGRFIKSVSVICLRILAITLITKKKPEGITFGLFFLVAPIRRHYNTQWNCSSSVEPVSALTLEEPPWMTVVTSSK</sequence>
<protein>
    <recommendedName>
        <fullName evidence="3">Secreted protein</fullName>
    </recommendedName>
</protein>
<comment type="caution">
    <text evidence="1">The sequence shown here is derived from an EMBL/GenBank/DDBJ whole genome shotgun (WGS) entry which is preliminary data.</text>
</comment>
<dbReference type="EMBL" id="JBEPSH010000003">
    <property type="protein sequence ID" value="MET4576867.1"/>
    <property type="molecule type" value="Genomic_DNA"/>
</dbReference>
<keyword evidence="2" id="KW-1185">Reference proteome</keyword>
<dbReference type="Proteomes" id="UP001549320">
    <property type="component" value="Unassembled WGS sequence"/>
</dbReference>
<organism evidence="1 2">
    <name type="scientific">Ottowia thiooxydans</name>
    <dbReference type="NCBI Taxonomy" id="219182"/>
    <lineage>
        <taxon>Bacteria</taxon>
        <taxon>Pseudomonadati</taxon>
        <taxon>Pseudomonadota</taxon>
        <taxon>Betaproteobacteria</taxon>
        <taxon>Burkholderiales</taxon>
        <taxon>Comamonadaceae</taxon>
        <taxon>Ottowia</taxon>
    </lineage>
</organism>
<proteinExistence type="predicted"/>
<accession>A0ABV2Q8E5</accession>
<evidence type="ECO:0008006" key="3">
    <source>
        <dbReference type="Google" id="ProtNLM"/>
    </source>
</evidence>
<name>A0ABV2Q8E5_9BURK</name>
<evidence type="ECO:0000313" key="1">
    <source>
        <dbReference type="EMBL" id="MET4576867.1"/>
    </source>
</evidence>
<reference evidence="1 2" key="1">
    <citation type="submission" date="2024-06" db="EMBL/GenBank/DDBJ databases">
        <title>Sorghum-associated microbial communities from plants grown in Nebraska, USA.</title>
        <authorList>
            <person name="Schachtman D."/>
        </authorList>
    </citation>
    <scope>NUCLEOTIDE SEQUENCE [LARGE SCALE GENOMIC DNA]</scope>
    <source>
        <strain evidence="1 2">2709</strain>
    </source>
</reference>
<evidence type="ECO:0000313" key="2">
    <source>
        <dbReference type="Proteomes" id="UP001549320"/>
    </source>
</evidence>
<gene>
    <name evidence="1" type="ORF">ABIE13_001976</name>
</gene>